<dbReference type="Proteomes" id="UP001331561">
    <property type="component" value="Unassembled WGS sequence"/>
</dbReference>
<dbReference type="RefSeq" id="WP_327598480.1">
    <property type="nucleotide sequence ID" value="NZ_JAYXHS010000001.1"/>
</dbReference>
<keyword evidence="2" id="KW-0396">Initiation factor</keyword>
<dbReference type="EMBL" id="JAYXHS010000001">
    <property type="protein sequence ID" value="MEC5385528.1"/>
    <property type="molecule type" value="Genomic_DNA"/>
</dbReference>
<evidence type="ECO:0000313" key="3">
    <source>
        <dbReference type="Proteomes" id="UP001331561"/>
    </source>
</evidence>
<feature type="region of interest" description="Disordered" evidence="1">
    <location>
        <begin position="1"/>
        <end position="54"/>
    </location>
</feature>
<accession>A0ABU6K390</accession>
<gene>
    <name evidence="2" type="ORF">VVD49_07320</name>
</gene>
<proteinExistence type="predicted"/>
<name>A0ABU6K390_9RHOO</name>
<sequence length="452" mass="51139">MSTSKGPNSGKPVSSIPAQAEPAAQRAASRSGSEEADRGTAGVRDAAPSNTASNSSIGPFFKPLRWGVDSLYLSFEGELNPEAERELKELKQVAQSAAEHEQAGAQLALGDHLFEVKDKGTGMFPYVLDDNAFRIQLSRRSKRLPMAYVKVSSAYLAHKPTQAAEDDLQLLLGQLGKITDSAKVSRIDLYVDFVSNVSMESWTREAWVTRASSVSAYAVEGEFSGWAIGQGGVMSCRLYDKTLELEKSKKFYLHSLWTDRGWKAGERVWRLEFQLRREVLTQKGLSMLYTTLEHLNGLWSYATTEWLKLTLPNPDDKTRSRWPIHPLWIALASIDWENDGGPLSKRFEATRAPQDAFLSRTAFSALTSYMAREGEFDFWRAWSLLRELVEDFYRRRADFDGIRFEQYVEEKVRIKGRKFNTIANAPAVSEEEKARLKTEAFEREYRKQTRGG</sequence>
<comment type="caution">
    <text evidence="2">The sequence shown here is derived from an EMBL/GenBank/DDBJ whole genome shotgun (WGS) entry which is preliminary data.</text>
</comment>
<evidence type="ECO:0000256" key="1">
    <source>
        <dbReference type="SAM" id="MobiDB-lite"/>
    </source>
</evidence>
<evidence type="ECO:0000313" key="2">
    <source>
        <dbReference type="EMBL" id="MEC5385528.1"/>
    </source>
</evidence>
<dbReference type="GO" id="GO:0003743">
    <property type="term" value="F:translation initiation factor activity"/>
    <property type="evidence" value="ECO:0007669"/>
    <property type="project" value="UniProtKB-KW"/>
</dbReference>
<feature type="compositionally biased region" description="Low complexity" evidence="1">
    <location>
        <begin position="17"/>
        <end position="31"/>
    </location>
</feature>
<keyword evidence="2" id="KW-0648">Protein biosynthesis</keyword>
<protein>
    <submittedName>
        <fullName evidence="2">Replication initiation factor</fullName>
    </submittedName>
</protein>
<reference evidence="2 3" key="1">
    <citation type="submission" date="2024-01" db="EMBL/GenBank/DDBJ databases">
        <title>Uliginosibacterium soil sp. nov.</title>
        <authorList>
            <person name="Lv Y."/>
        </authorList>
    </citation>
    <scope>NUCLEOTIDE SEQUENCE [LARGE SCALE GENOMIC DNA]</scope>
    <source>
        <strain evidence="2 3">H3</strain>
    </source>
</reference>
<keyword evidence="3" id="KW-1185">Reference proteome</keyword>
<organism evidence="2 3">
    <name type="scientific">Uliginosibacterium silvisoli</name>
    <dbReference type="NCBI Taxonomy" id="3114758"/>
    <lineage>
        <taxon>Bacteria</taxon>
        <taxon>Pseudomonadati</taxon>
        <taxon>Pseudomonadota</taxon>
        <taxon>Betaproteobacteria</taxon>
        <taxon>Rhodocyclales</taxon>
        <taxon>Zoogloeaceae</taxon>
        <taxon>Uliginosibacterium</taxon>
    </lineage>
</organism>